<dbReference type="AlphaFoldDB" id="A0A1H1ZGI1"/>
<proteinExistence type="predicted"/>
<evidence type="ECO:0000313" key="1">
    <source>
        <dbReference type="EMBL" id="SDT32743.1"/>
    </source>
</evidence>
<accession>A0A1H1ZGI1</accession>
<gene>
    <name evidence="1" type="ORF">SAMN05216598_5061</name>
</gene>
<reference evidence="2" key="1">
    <citation type="submission" date="2016-10" db="EMBL/GenBank/DDBJ databases">
        <authorList>
            <person name="Varghese N."/>
            <person name="Submissions S."/>
        </authorList>
    </citation>
    <scope>NUCLEOTIDE SEQUENCE [LARGE SCALE GENOMIC DNA]</scope>
    <source>
        <strain evidence="2">ATCC 23835</strain>
    </source>
</reference>
<organism evidence="1 2">
    <name type="scientific">Pseudomonas asplenii</name>
    <dbReference type="NCBI Taxonomy" id="53407"/>
    <lineage>
        <taxon>Bacteria</taxon>
        <taxon>Pseudomonadati</taxon>
        <taxon>Pseudomonadota</taxon>
        <taxon>Gammaproteobacteria</taxon>
        <taxon>Pseudomonadales</taxon>
        <taxon>Pseudomonadaceae</taxon>
        <taxon>Pseudomonas</taxon>
    </lineage>
</organism>
<name>A0A1H1ZGI1_9PSED</name>
<dbReference type="Proteomes" id="UP000199524">
    <property type="component" value="Chromosome I"/>
</dbReference>
<keyword evidence="2" id="KW-1185">Reference proteome</keyword>
<protein>
    <submittedName>
        <fullName evidence="1">Uncharacterized protein</fullName>
    </submittedName>
</protein>
<dbReference type="EMBL" id="LT629777">
    <property type="protein sequence ID" value="SDT32743.1"/>
    <property type="molecule type" value="Genomic_DNA"/>
</dbReference>
<sequence length="171" mass="19300">MSQTPYGTSQRDHSGIAFRELVEACHDPVVLFQPAKHTLDDVALSVLLPSLAWALPALKDTELYSSKATDCHDVDLKTWQHPARAVLEKHDIKLERVQLCNEGHYPIFTGQVPYDPTGQTKNFFLPLYEEMRKANGKWPYAIVATSDDIVVYVSYPASDGISLDYEQYAEQ</sequence>
<evidence type="ECO:0000313" key="2">
    <source>
        <dbReference type="Proteomes" id="UP000199524"/>
    </source>
</evidence>